<comment type="caution">
    <text evidence="1">The sequence shown here is derived from an EMBL/GenBank/DDBJ whole genome shotgun (WGS) entry which is preliminary data.</text>
</comment>
<protein>
    <submittedName>
        <fullName evidence="1">Uncharacterized protein</fullName>
    </submittedName>
</protein>
<organism evidence="1 2">
    <name type="scientific">Cognatilysobacter xinjiangensis</name>
    <dbReference type="NCBI Taxonomy" id="546892"/>
    <lineage>
        <taxon>Bacteria</taxon>
        <taxon>Pseudomonadati</taxon>
        <taxon>Pseudomonadota</taxon>
        <taxon>Gammaproteobacteria</taxon>
        <taxon>Lysobacterales</taxon>
        <taxon>Lysobacteraceae</taxon>
        <taxon>Cognatilysobacter</taxon>
    </lineage>
</organism>
<evidence type="ECO:0000313" key="1">
    <source>
        <dbReference type="EMBL" id="GGZ71161.1"/>
    </source>
</evidence>
<dbReference type="EMBL" id="BMXY01000004">
    <property type="protein sequence ID" value="GGZ71161.1"/>
    <property type="molecule type" value="Genomic_DNA"/>
</dbReference>
<dbReference type="Proteomes" id="UP000643403">
    <property type="component" value="Unassembled WGS sequence"/>
</dbReference>
<dbReference type="RefSeq" id="WP_189450843.1">
    <property type="nucleotide sequence ID" value="NZ_BMXY01000004.1"/>
</dbReference>
<sequence>MTLPWSPQQIEWLQAMGLDVLRRDAPPAVAAPAIQPATARSSPETVPAALARVARGADLSMLLASHGIPRDAASRRVFWRALRPLRKAARTP</sequence>
<gene>
    <name evidence="1" type="ORF">GCM10008101_26900</name>
</gene>
<name>A0ABQ3C745_9GAMM</name>
<accession>A0ABQ3C745</accession>
<reference evidence="2" key="1">
    <citation type="journal article" date="2019" name="Int. J. Syst. Evol. Microbiol.">
        <title>The Global Catalogue of Microorganisms (GCM) 10K type strain sequencing project: providing services to taxonomists for standard genome sequencing and annotation.</title>
        <authorList>
            <consortium name="The Broad Institute Genomics Platform"/>
            <consortium name="The Broad Institute Genome Sequencing Center for Infectious Disease"/>
            <person name="Wu L."/>
            <person name="Ma J."/>
        </authorList>
    </citation>
    <scope>NUCLEOTIDE SEQUENCE [LARGE SCALE GENOMIC DNA]</scope>
    <source>
        <strain evidence="2">KCTC 22558</strain>
    </source>
</reference>
<evidence type="ECO:0000313" key="2">
    <source>
        <dbReference type="Proteomes" id="UP000643403"/>
    </source>
</evidence>
<proteinExistence type="predicted"/>
<keyword evidence="2" id="KW-1185">Reference proteome</keyword>